<reference evidence="2 3" key="1">
    <citation type="journal article" date="2023" name="Res Sq">
        <title>Genomic and morphological characterization of Knufia obscura isolated from the Mars 2020 spacecraft assembly facility.</title>
        <authorList>
            <person name="Chander A.M."/>
            <person name="Teixeira M.M."/>
            <person name="Singh N.K."/>
            <person name="Williams M.P."/>
            <person name="Parker C.W."/>
            <person name="Leo P."/>
            <person name="Stajich J.E."/>
            <person name="Torok T."/>
            <person name="Tighe S."/>
            <person name="Mason C.E."/>
            <person name="Venkateswaran K."/>
        </authorList>
    </citation>
    <scope>NUCLEOTIDE SEQUENCE [LARGE SCALE GENOMIC DNA]</scope>
    <source>
        <strain evidence="2 3">CCFEE 5817</strain>
    </source>
</reference>
<dbReference type="GeneID" id="90001481"/>
<evidence type="ECO:0000313" key="3">
    <source>
        <dbReference type="Proteomes" id="UP001334248"/>
    </source>
</evidence>
<proteinExistence type="predicted"/>
<evidence type="ECO:0000256" key="1">
    <source>
        <dbReference type="SAM" id="MobiDB-lite"/>
    </source>
</evidence>
<feature type="compositionally biased region" description="Basic and acidic residues" evidence="1">
    <location>
        <begin position="8"/>
        <end position="20"/>
    </location>
</feature>
<evidence type="ECO:0000313" key="2">
    <source>
        <dbReference type="EMBL" id="KAK5939653.1"/>
    </source>
</evidence>
<feature type="compositionally biased region" description="Polar residues" evidence="1">
    <location>
        <begin position="117"/>
        <end position="128"/>
    </location>
</feature>
<gene>
    <name evidence="2" type="ORF">PMZ80_008032</name>
</gene>
<feature type="compositionally biased region" description="Low complexity" evidence="1">
    <location>
        <begin position="295"/>
        <end position="306"/>
    </location>
</feature>
<sequence>MIQNPHQYADDQHSRTTLPRRDRIAVASPPTQLQTTGFDVARCRRLSDATIEDNISPRTAVSARFQRLELQNNISPTRKTTRRLSWSIYQDQGAEMVAQDSSQHCSDNAIAIDETPDPSTSSFAISETTQEDPDATQHDMEHAMFEFKAGAATEATPLLPVAHASPSKRARFAVSDEPATPSPSKRRRRSSASPSPTPIPRSQSPSARKLPKHKKRISESSNDSDVDVDEAELAQFWWQPSEITGYDPADPEEDNRGVNGIGYQKTKQEAWKIAQQRKKQIVEWRSREAKEARSLRAGGRRTLTGRISKPGSRAGSPVEVRSRSSPVSKRAAPTEGSPSKAVRFEVG</sequence>
<dbReference type="EMBL" id="JAVHJV010000010">
    <property type="protein sequence ID" value="KAK5939653.1"/>
    <property type="molecule type" value="Genomic_DNA"/>
</dbReference>
<dbReference type="Proteomes" id="UP001334248">
    <property type="component" value="Unassembled WGS sequence"/>
</dbReference>
<feature type="region of interest" description="Disordered" evidence="1">
    <location>
        <begin position="165"/>
        <end position="228"/>
    </location>
</feature>
<dbReference type="RefSeq" id="XP_064727743.1">
    <property type="nucleotide sequence ID" value="XM_064876436.1"/>
</dbReference>
<keyword evidence="3" id="KW-1185">Reference proteome</keyword>
<comment type="caution">
    <text evidence="2">The sequence shown here is derived from an EMBL/GenBank/DDBJ whole genome shotgun (WGS) entry which is preliminary data.</text>
</comment>
<organism evidence="2 3">
    <name type="scientific">Knufia obscura</name>
    <dbReference type="NCBI Taxonomy" id="1635080"/>
    <lineage>
        <taxon>Eukaryota</taxon>
        <taxon>Fungi</taxon>
        <taxon>Dikarya</taxon>
        <taxon>Ascomycota</taxon>
        <taxon>Pezizomycotina</taxon>
        <taxon>Eurotiomycetes</taxon>
        <taxon>Chaetothyriomycetidae</taxon>
        <taxon>Chaetothyriales</taxon>
        <taxon>Trichomeriaceae</taxon>
        <taxon>Knufia</taxon>
    </lineage>
</organism>
<feature type="region of interest" description="Disordered" evidence="1">
    <location>
        <begin position="292"/>
        <end position="347"/>
    </location>
</feature>
<accession>A0ABR0RHJ0</accession>
<feature type="region of interest" description="Disordered" evidence="1">
    <location>
        <begin position="113"/>
        <end position="136"/>
    </location>
</feature>
<protein>
    <submittedName>
        <fullName evidence="2">Uncharacterized protein</fullName>
    </submittedName>
</protein>
<feature type="region of interest" description="Disordered" evidence="1">
    <location>
        <begin position="1"/>
        <end position="20"/>
    </location>
</feature>
<feature type="compositionally biased region" description="Low complexity" evidence="1">
    <location>
        <begin position="316"/>
        <end position="333"/>
    </location>
</feature>
<name>A0ABR0RHJ0_9EURO</name>